<evidence type="ECO:0000256" key="4">
    <source>
        <dbReference type="ARBA" id="ARBA00022692"/>
    </source>
</evidence>
<feature type="transmembrane region" description="Helical" evidence="7">
    <location>
        <begin position="44"/>
        <end position="63"/>
    </location>
</feature>
<dbReference type="NCBIfam" id="TIGR00786">
    <property type="entry name" value="dctM"/>
    <property type="match status" value="1"/>
</dbReference>
<evidence type="ECO:0000256" key="6">
    <source>
        <dbReference type="ARBA" id="ARBA00023136"/>
    </source>
</evidence>
<comment type="subunit">
    <text evidence="7">The complex comprises the extracytoplasmic solute receptor protein and the two transmembrane proteins.</text>
</comment>
<accession>A0ABS1S557</accession>
<dbReference type="PIRSF" id="PIRSF006066">
    <property type="entry name" value="HI0050"/>
    <property type="match status" value="1"/>
</dbReference>
<comment type="function">
    <text evidence="7">Part of the tripartite ATP-independent periplasmic (TRAP) transport system.</text>
</comment>
<feature type="transmembrane region" description="Helical" evidence="7">
    <location>
        <begin position="132"/>
        <end position="155"/>
    </location>
</feature>
<keyword evidence="4 7" id="KW-0812">Transmembrane</keyword>
<comment type="subcellular location">
    <subcellularLocation>
        <location evidence="1 7">Cell inner membrane</location>
        <topology evidence="1 7">Multi-pass membrane protein</topology>
    </subcellularLocation>
</comment>
<feature type="transmembrane region" description="Helical" evidence="7">
    <location>
        <begin position="357"/>
        <end position="382"/>
    </location>
</feature>
<dbReference type="PANTHER" id="PTHR33362:SF2">
    <property type="entry name" value="TRAP TRANSPORTER LARGE PERMEASE PROTEIN"/>
    <property type="match status" value="1"/>
</dbReference>
<keyword evidence="7" id="KW-0813">Transport</keyword>
<feature type="transmembrane region" description="Helical" evidence="7">
    <location>
        <begin position="211"/>
        <end position="237"/>
    </location>
</feature>
<feature type="transmembrane region" description="Helical" evidence="7">
    <location>
        <begin position="243"/>
        <end position="268"/>
    </location>
</feature>
<comment type="caution">
    <text evidence="9">The sequence shown here is derived from an EMBL/GenBank/DDBJ whole genome shotgun (WGS) entry which is preliminary data.</text>
</comment>
<keyword evidence="2" id="KW-1003">Cell membrane</keyword>
<reference evidence="9 10" key="1">
    <citation type="submission" date="2021-01" db="EMBL/GenBank/DDBJ databases">
        <title>011410 draft genome.</title>
        <authorList>
            <person name="Lang L."/>
        </authorList>
    </citation>
    <scope>NUCLEOTIDE SEQUENCE [LARGE SCALE GENOMIC DNA]</scope>
    <source>
        <strain evidence="9 10">KCTC 42845</strain>
    </source>
</reference>
<feature type="transmembrane region" description="Helical" evidence="7">
    <location>
        <begin position="315"/>
        <end position="345"/>
    </location>
</feature>
<dbReference type="PANTHER" id="PTHR33362">
    <property type="entry name" value="SIALIC ACID TRAP TRANSPORTER PERMEASE PROTEIN SIAT-RELATED"/>
    <property type="match status" value="1"/>
</dbReference>
<evidence type="ECO:0000313" key="10">
    <source>
        <dbReference type="Proteomes" id="UP000644749"/>
    </source>
</evidence>
<evidence type="ECO:0000256" key="1">
    <source>
        <dbReference type="ARBA" id="ARBA00004429"/>
    </source>
</evidence>
<keyword evidence="5 7" id="KW-1133">Transmembrane helix</keyword>
<comment type="similarity">
    <text evidence="7">Belongs to the TRAP transporter large permease family.</text>
</comment>
<keyword evidence="3 7" id="KW-0997">Cell inner membrane</keyword>
<dbReference type="InterPro" id="IPR010656">
    <property type="entry name" value="DctM"/>
</dbReference>
<organism evidence="9 10">
    <name type="scientific">Paracoccus aerius</name>
    <dbReference type="NCBI Taxonomy" id="1915382"/>
    <lineage>
        <taxon>Bacteria</taxon>
        <taxon>Pseudomonadati</taxon>
        <taxon>Pseudomonadota</taxon>
        <taxon>Alphaproteobacteria</taxon>
        <taxon>Rhodobacterales</taxon>
        <taxon>Paracoccaceae</taxon>
        <taxon>Paracoccus</taxon>
    </lineage>
</organism>
<feature type="transmembrane region" description="Helical" evidence="7">
    <location>
        <begin position="402"/>
        <end position="422"/>
    </location>
</feature>
<feature type="transmembrane region" description="Helical" evidence="7">
    <location>
        <begin position="280"/>
        <end position="303"/>
    </location>
</feature>
<sequence length="427" mass="43878">MIWVGGLGLGLLFIGVPVAFALGLAGILGVWLTGIPLSVTATRLFTGVDSFVFLAVPFYILAAEIMSQGGITARLISIASIATGWMRGGTAYANIGASVMFAGISGSAVADAAALGRVFIEEMPKEGYTKEYSAAVTAASSIVGPIIPPSGLAIIMAAVTGLSVIDLFLAGIGPGLLMAGACAAVVAIDAFRGRLPRPRSRRSAVPNGESVLKMVIEALAVITLPVIIVGGMLAGIYTATEGGGIAVVYAIFLSVVVFRAMTLQGLWLAFLRAARTSASIYLLVAAATILSYALNLLGIASWGADAAGIFQDSPILFLFGIALLMLILGTFLDIGAAILIFAPLLMPVVRDLGIDPLQAAMVMILTLAVGLVTPPVGVVLFVVMRVGRIGLVPLMRALLPFLVAQLIAIAIICLVPGISSYIPSLLN</sequence>
<feature type="domain" description="TRAP C4-dicarboxylate transport system permease DctM subunit" evidence="8">
    <location>
        <begin position="10"/>
        <end position="418"/>
    </location>
</feature>
<dbReference type="RefSeq" id="WP_191312262.1">
    <property type="nucleotide sequence ID" value="NZ_BNCL01000020.1"/>
</dbReference>
<feature type="transmembrane region" description="Helical" evidence="7">
    <location>
        <begin position="7"/>
        <end position="32"/>
    </location>
</feature>
<name>A0ABS1S557_9RHOB</name>
<dbReference type="Pfam" id="PF06808">
    <property type="entry name" value="DctM"/>
    <property type="match status" value="1"/>
</dbReference>
<feature type="transmembrane region" description="Helical" evidence="7">
    <location>
        <begin position="167"/>
        <end position="191"/>
    </location>
</feature>
<feature type="transmembrane region" description="Helical" evidence="7">
    <location>
        <begin position="99"/>
        <end position="120"/>
    </location>
</feature>
<evidence type="ECO:0000313" key="9">
    <source>
        <dbReference type="EMBL" id="MBL3673842.1"/>
    </source>
</evidence>
<evidence type="ECO:0000256" key="5">
    <source>
        <dbReference type="ARBA" id="ARBA00022989"/>
    </source>
</evidence>
<gene>
    <name evidence="9" type="ORF">JL111_10120</name>
</gene>
<evidence type="ECO:0000256" key="3">
    <source>
        <dbReference type="ARBA" id="ARBA00022519"/>
    </source>
</evidence>
<keyword evidence="6 7" id="KW-0472">Membrane</keyword>
<dbReference type="InterPro" id="IPR004681">
    <property type="entry name" value="TRAP_DctM"/>
</dbReference>
<dbReference type="EMBL" id="JAESHT010000007">
    <property type="protein sequence ID" value="MBL3673842.1"/>
    <property type="molecule type" value="Genomic_DNA"/>
</dbReference>
<evidence type="ECO:0000256" key="7">
    <source>
        <dbReference type="RuleBase" id="RU369079"/>
    </source>
</evidence>
<evidence type="ECO:0000259" key="8">
    <source>
        <dbReference type="Pfam" id="PF06808"/>
    </source>
</evidence>
<evidence type="ECO:0000256" key="2">
    <source>
        <dbReference type="ARBA" id="ARBA00022475"/>
    </source>
</evidence>
<protein>
    <recommendedName>
        <fullName evidence="7">TRAP transporter large permease protein</fullName>
    </recommendedName>
</protein>
<proteinExistence type="inferred from homology"/>
<keyword evidence="10" id="KW-1185">Reference proteome</keyword>
<dbReference type="Proteomes" id="UP000644749">
    <property type="component" value="Unassembled WGS sequence"/>
</dbReference>